<proteinExistence type="predicted"/>
<dbReference type="RefSeq" id="WP_173200403.1">
    <property type="nucleotide sequence ID" value="NZ_JABFCX010000003.1"/>
</dbReference>
<comment type="caution">
    <text evidence="2">The sequence shown here is derived from an EMBL/GenBank/DDBJ whole genome shotgun (WGS) entry which is preliminary data.</text>
</comment>
<dbReference type="AlphaFoldDB" id="A0A7Y3RN82"/>
<reference evidence="2 3" key="1">
    <citation type="submission" date="2020-05" db="EMBL/GenBank/DDBJ databases">
        <title>Parvularcula mediterraneae sp. nov., isolated from polypropylene straw from shallow seawater of the seashore of Laganas in Zakynthos island, Greece.</title>
        <authorList>
            <person name="Szabo I."/>
            <person name="Al-Omari J."/>
            <person name="Rado J."/>
            <person name="Szerdahelyi G.S."/>
        </authorList>
    </citation>
    <scope>NUCLEOTIDE SEQUENCE [LARGE SCALE GENOMIC DNA]</scope>
    <source>
        <strain evidence="2 3">ZS-1/3</strain>
    </source>
</reference>
<feature type="signal peptide" evidence="1">
    <location>
        <begin position="1"/>
        <end position="20"/>
    </location>
</feature>
<gene>
    <name evidence="2" type="ORF">HK107_12820</name>
</gene>
<protein>
    <recommendedName>
        <fullName evidence="4">PEP-CTERM protein-sorting domain-containing protein</fullName>
    </recommendedName>
</protein>
<evidence type="ECO:0008006" key="4">
    <source>
        <dbReference type="Google" id="ProtNLM"/>
    </source>
</evidence>
<sequence>MKRLLKATAAIAVMLGAAEAATITGSVRAAANDRENADASVGGGITGLSGTINGPISESLEATDGAATAAVDLTFDPVTGVLKAETSADLDTNPNRRNDARSSVSLTITETFIASGSGTATFQFAFDGLLTALSDAGSTNVRSTIQASRFNPRLETVSDTFSAVNQYVNGSLDTSVNGSSIPPEPILDVDELLSVSIGANDGQRITLMLSFAIVSAVNPQGTGFASSNFGNTGYISFLTTDGLSLAASDPAFLSSTEVPVPGAALLLLSGLGVLGFRRRGA</sequence>
<organism evidence="2 3">
    <name type="scientific">Parvularcula mediterranea</name>
    <dbReference type="NCBI Taxonomy" id="2732508"/>
    <lineage>
        <taxon>Bacteria</taxon>
        <taxon>Pseudomonadati</taxon>
        <taxon>Pseudomonadota</taxon>
        <taxon>Alphaproteobacteria</taxon>
        <taxon>Parvularculales</taxon>
        <taxon>Parvularculaceae</taxon>
        <taxon>Parvularcula</taxon>
    </lineage>
</organism>
<feature type="chain" id="PRO_5031515721" description="PEP-CTERM protein-sorting domain-containing protein" evidence="1">
    <location>
        <begin position="21"/>
        <end position="281"/>
    </location>
</feature>
<evidence type="ECO:0000313" key="3">
    <source>
        <dbReference type="Proteomes" id="UP000536835"/>
    </source>
</evidence>
<evidence type="ECO:0000256" key="1">
    <source>
        <dbReference type="SAM" id="SignalP"/>
    </source>
</evidence>
<name>A0A7Y3RN82_9PROT</name>
<keyword evidence="3" id="KW-1185">Reference proteome</keyword>
<dbReference type="EMBL" id="JABFCX010000003">
    <property type="protein sequence ID" value="NNU17207.1"/>
    <property type="molecule type" value="Genomic_DNA"/>
</dbReference>
<evidence type="ECO:0000313" key="2">
    <source>
        <dbReference type="EMBL" id="NNU17207.1"/>
    </source>
</evidence>
<dbReference type="Proteomes" id="UP000536835">
    <property type="component" value="Unassembled WGS sequence"/>
</dbReference>
<keyword evidence="1" id="KW-0732">Signal</keyword>
<accession>A0A7Y3RN82</accession>